<evidence type="ECO:0000313" key="3">
    <source>
        <dbReference type="EMBL" id="CAG5125444.1"/>
    </source>
</evidence>
<name>A0A8S3Z7E1_9EUPU</name>
<sequence>FCDHIYKDGDYLLLIHIPETYDFTMASPAVVEQLLKELEERVDNLEKKYREKLLSRRISGKFRTASGKPGEKIVSIAKEERATLIITGTRGLGKFRRTILGSVSDYIVHHSNVPVLVCRWKTTEDHSK</sequence>
<dbReference type="EMBL" id="CAJHNH020002057">
    <property type="protein sequence ID" value="CAG5125444.1"/>
    <property type="molecule type" value="Genomic_DNA"/>
</dbReference>
<dbReference type="PANTHER" id="PTHR46989">
    <property type="entry name" value="USP DOMAIN-CONTAINING PROTEIN"/>
    <property type="match status" value="1"/>
</dbReference>
<feature type="domain" description="UspA" evidence="2">
    <location>
        <begin position="9"/>
        <end position="119"/>
    </location>
</feature>
<proteinExistence type="predicted"/>
<dbReference type="InterPro" id="IPR006016">
    <property type="entry name" value="UspA"/>
</dbReference>
<evidence type="ECO:0000259" key="2">
    <source>
        <dbReference type="Pfam" id="PF00582"/>
    </source>
</evidence>
<dbReference type="AlphaFoldDB" id="A0A8S3Z7E1"/>
<evidence type="ECO:0000313" key="4">
    <source>
        <dbReference type="Proteomes" id="UP000678393"/>
    </source>
</evidence>
<feature type="non-terminal residue" evidence="3">
    <location>
        <position position="1"/>
    </location>
</feature>
<dbReference type="OrthoDB" id="843225at2759"/>
<dbReference type="SUPFAM" id="SSF52402">
    <property type="entry name" value="Adenine nucleotide alpha hydrolases-like"/>
    <property type="match status" value="1"/>
</dbReference>
<dbReference type="Gene3D" id="3.40.50.620">
    <property type="entry name" value="HUPs"/>
    <property type="match status" value="1"/>
</dbReference>
<accession>A0A8S3Z7E1</accession>
<dbReference type="PANTHER" id="PTHR46989:SF3">
    <property type="entry name" value="USPA DOMAIN-CONTAINING PROTEIN"/>
    <property type="match status" value="1"/>
</dbReference>
<comment type="caution">
    <text evidence="3">The sequence shown here is derived from an EMBL/GenBank/DDBJ whole genome shotgun (WGS) entry which is preliminary data.</text>
</comment>
<reference evidence="3" key="1">
    <citation type="submission" date="2021-04" db="EMBL/GenBank/DDBJ databases">
        <authorList>
            <consortium name="Molecular Ecology Group"/>
        </authorList>
    </citation>
    <scope>NUCLEOTIDE SEQUENCE</scope>
</reference>
<organism evidence="3 4">
    <name type="scientific">Candidula unifasciata</name>
    <dbReference type="NCBI Taxonomy" id="100452"/>
    <lineage>
        <taxon>Eukaryota</taxon>
        <taxon>Metazoa</taxon>
        <taxon>Spiralia</taxon>
        <taxon>Lophotrochozoa</taxon>
        <taxon>Mollusca</taxon>
        <taxon>Gastropoda</taxon>
        <taxon>Heterobranchia</taxon>
        <taxon>Euthyneura</taxon>
        <taxon>Panpulmonata</taxon>
        <taxon>Eupulmonata</taxon>
        <taxon>Stylommatophora</taxon>
        <taxon>Helicina</taxon>
        <taxon>Helicoidea</taxon>
        <taxon>Geomitridae</taxon>
        <taxon>Candidula</taxon>
    </lineage>
</organism>
<feature type="coiled-coil region" evidence="1">
    <location>
        <begin position="28"/>
        <end position="55"/>
    </location>
</feature>
<dbReference type="CDD" id="cd23659">
    <property type="entry name" value="USP_At3g01520-like"/>
    <property type="match status" value="1"/>
</dbReference>
<dbReference type="InterPro" id="IPR006015">
    <property type="entry name" value="Universal_stress_UspA"/>
</dbReference>
<keyword evidence="1" id="KW-0175">Coiled coil</keyword>
<dbReference type="InterPro" id="IPR014729">
    <property type="entry name" value="Rossmann-like_a/b/a_fold"/>
</dbReference>
<keyword evidence="4" id="KW-1185">Reference proteome</keyword>
<protein>
    <recommendedName>
        <fullName evidence="2">UspA domain-containing protein</fullName>
    </recommendedName>
</protein>
<dbReference type="Proteomes" id="UP000678393">
    <property type="component" value="Unassembled WGS sequence"/>
</dbReference>
<gene>
    <name evidence="3" type="ORF">CUNI_LOCUS11002</name>
</gene>
<dbReference type="Pfam" id="PF00582">
    <property type="entry name" value="Usp"/>
    <property type="match status" value="1"/>
</dbReference>
<evidence type="ECO:0000256" key="1">
    <source>
        <dbReference type="SAM" id="Coils"/>
    </source>
</evidence>
<dbReference type="PRINTS" id="PR01438">
    <property type="entry name" value="UNVRSLSTRESS"/>
</dbReference>